<comment type="caution">
    <text evidence="1">The sequence shown here is derived from an EMBL/GenBank/DDBJ whole genome shotgun (WGS) entry which is preliminary data.</text>
</comment>
<evidence type="ECO:0008006" key="2">
    <source>
        <dbReference type="Google" id="ProtNLM"/>
    </source>
</evidence>
<sequence>MSAREKLEEAQFFLEKLRVSSQSLPQDPATQKESCYYLSAFESAAVSVMDYLLEDCND</sequence>
<dbReference type="AlphaFoldDB" id="X1N9P1"/>
<organism evidence="1">
    <name type="scientific">marine sediment metagenome</name>
    <dbReference type="NCBI Taxonomy" id="412755"/>
    <lineage>
        <taxon>unclassified sequences</taxon>
        <taxon>metagenomes</taxon>
        <taxon>ecological metagenomes</taxon>
    </lineage>
</organism>
<accession>X1N9P1</accession>
<dbReference type="EMBL" id="BARV01017752">
    <property type="protein sequence ID" value="GAI26916.1"/>
    <property type="molecule type" value="Genomic_DNA"/>
</dbReference>
<proteinExistence type="predicted"/>
<feature type="non-terminal residue" evidence="1">
    <location>
        <position position="58"/>
    </location>
</feature>
<gene>
    <name evidence="1" type="ORF">S06H3_30179</name>
</gene>
<evidence type="ECO:0000313" key="1">
    <source>
        <dbReference type="EMBL" id="GAI26916.1"/>
    </source>
</evidence>
<reference evidence="1" key="1">
    <citation type="journal article" date="2014" name="Front. Microbiol.">
        <title>High frequency of phylogenetically diverse reductive dehalogenase-homologous genes in deep subseafloor sedimentary metagenomes.</title>
        <authorList>
            <person name="Kawai M."/>
            <person name="Futagami T."/>
            <person name="Toyoda A."/>
            <person name="Takaki Y."/>
            <person name="Nishi S."/>
            <person name="Hori S."/>
            <person name="Arai W."/>
            <person name="Tsubouchi T."/>
            <person name="Morono Y."/>
            <person name="Uchiyama I."/>
            <person name="Ito T."/>
            <person name="Fujiyama A."/>
            <person name="Inagaki F."/>
            <person name="Takami H."/>
        </authorList>
    </citation>
    <scope>NUCLEOTIDE SEQUENCE</scope>
    <source>
        <strain evidence="1">Expedition CK06-06</strain>
    </source>
</reference>
<protein>
    <recommendedName>
        <fullName evidence="2">HEPN domain-containing protein</fullName>
    </recommendedName>
</protein>
<name>X1N9P1_9ZZZZ</name>